<proteinExistence type="predicted"/>
<comment type="caution">
    <text evidence="7">The sequence shown here is derived from an EMBL/GenBank/DDBJ whole genome shotgun (WGS) entry which is preliminary data.</text>
</comment>
<dbReference type="EMBL" id="JADPIE010000002">
    <property type="protein sequence ID" value="MBF8436400.1"/>
    <property type="molecule type" value="Genomic_DNA"/>
</dbReference>
<dbReference type="GO" id="GO:0016020">
    <property type="term" value="C:membrane"/>
    <property type="evidence" value="ECO:0007669"/>
    <property type="project" value="UniProtKB-SubCell"/>
</dbReference>
<accession>A0A931ATX7</accession>
<dbReference type="Proteomes" id="UP000621436">
    <property type="component" value="Unassembled WGS sequence"/>
</dbReference>
<protein>
    <submittedName>
        <fullName evidence="7">ABC transporter permease</fullName>
    </submittedName>
</protein>
<evidence type="ECO:0000256" key="2">
    <source>
        <dbReference type="ARBA" id="ARBA00022692"/>
    </source>
</evidence>
<keyword evidence="2 5" id="KW-0812">Transmembrane</keyword>
<evidence type="ECO:0000313" key="7">
    <source>
        <dbReference type="EMBL" id="MBF8436400.1"/>
    </source>
</evidence>
<dbReference type="PANTHER" id="PTHR43471:SF3">
    <property type="entry name" value="ABC TRANSPORTER PERMEASE PROTEIN NATB"/>
    <property type="match status" value="1"/>
</dbReference>
<evidence type="ECO:0000259" key="6">
    <source>
        <dbReference type="Pfam" id="PF12698"/>
    </source>
</evidence>
<evidence type="ECO:0000256" key="3">
    <source>
        <dbReference type="ARBA" id="ARBA00022989"/>
    </source>
</evidence>
<feature type="domain" description="ABC-2 type transporter transmembrane" evidence="6">
    <location>
        <begin position="23"/>
        <end position="319"/>
    </location>
</feature>
<reference evidence="7" key="1">
    <citation type="submission" date="2020-11" db="EMBL/GenBank/DDBJ databases">
        <title>Halonatronomonas betainensis gen. nov., sp. nov. a novel haloalkaliphilic representative of the family Halanaerobiacae capable of betaine degradation.</title>
        <authorList>
            <person name="Boltyanskaya Y."/>
            <person name="Kevbrin V."/>
            <person name="Detkova E."/>
            <person name="Grouzdev D.S."/>
            <person name="Koziaeva V."/>
            <person name="Zhilina T."/>
        </authorList>
    </citation>
    <scope>NUCLEOTIDE SEQUENCE</scope>
    <source>
        <strain evidence="7">Z-7014</strain>
    </source>
</reference>
<organism evidence="7 8">
    <name type="scientific">Halonatronomonas betaini</name>
    <dbReference type="NCBI Taxonomy" id="2778430"/>
    <lineage>
        <taxon>Bacteria</taxon>
        <taxon>Bacillati</taxon>
        <taxon>Bacillota</taxon>
        <taxon>Clostridia</taxon>
        <taxon>Halanaerobiales</taxon>
        <taxon>Halarsenatibacteraceae</taxon>
        <taxon>Halonatronomonas</taxon>
    </lineage>
</organism>
<feature type="transmembrane region" description="Helical" evidence="5">
    <location>
        <begin position="151"/>
        <end position="171"/>
    </location>
</feature>
<evidence type="ECO:0000256" key="5">
    <source>
        <dbReference type="SAM" id="Phobius"/>
    </source>
</evidence>
<dbReference type="RefSeq" id="WP_270453267.1">
    <property type="nucleotide sequence ID" value="NZ_JADPIE010000002.1"/>
</dbReference>
<feature type="transmembrane region" description="Helical" evidence="5">
    <location>
        <begin position="225"/>
        <end position="251"/>
    </location>
</feature>
<feature type="transmembrane region" description="Helical" evidence="5">
    <location>
        <begin position="303"/>
        <end position="326"/>
    </location>
</feature>
<keyword evidence="3 5" id="KW-1133">Transmembrane helix</keyword>
<feature type="transmembrane region" description="Helical" evidence="5">
    <location>
        <begin position="191"/>
        <end position="219"/>
    </location>
</feature>
<dbReference type="AlphaFoldDB" id="A0A931ATX7"/>
<feature type="transmembrane region" description="Helical" evidence="5">
    <location>
        <begin position="263"/>
        <end position="283"/>
    </location>
</feature>
<dbReference type="Pfam" id="PF12698">
    <property type="entry name" value="ABC2_membrane_3"/>
    <property type="match status" value="1"/>
</dbReference>
<gene>
    <name evidence="7" type="ORF">I0Q91_04845</name>
</gene>
<evidence type="ECO:0000256" key="1">
    <source>
        <dbReference type="ARBA" id="ARBA00004141"/>
    </source>
</evidence>
<evidence type="ECO:0000256" key="4">
    <source>
        <dbReference type="ARBA" id="ARBA00023136"/>
    </source>
</evidence>
<comment type="subcellular location">
    <subcellularLocation>
        <location evidence="1">Membrane</location>
        <topology evidence="1">Multi-pass membrane protein</topology>
    </subcellularLocation>
</comment>
<dbReference type="InterPro" id="IPR013525">
    <property type="entry name" value="ABC2_TM"/>
</dbReference>
<dbReference type="PANTHER" id="PTHR43471">
    <property type="entry name" value="ABC TRANSPORTER PERMEASE"/>
    <property type="match status" value="1"/>
</dbReference>
<dbReference type="GO" id="GO:0140359">
    <property type="term" value="F:ABC-type transporter activity"/>
    <property type="evidence" value="ECO:0007669"/>
    <property type="project" value="InterPro"/>
</dbReference>
<keyword evidence="4 5" id="KW-0472">Membrane</keyword>
<keyword evidence="8" id="KW-1185">Reference proteome</keyword>
<feature type="transmembrane region" description="Helical" evidence="5">
    <location>
        <begin position="21"/>
        <end position="41"/>
    </location>
</feature>
<name>A0A931ATX7_9FIRM</name>
<sequence>MANLRIIISLIKKDLLYFFRNKTILIVVILPVLASIFFLLIETGIFQIQYDIGLITENNPIEIDNSNYQEINFIEFQDEETARDNLNRIDGILKFQSDNRFNLYLNNLDPTEILILEQYINEIIISTMDYTMPFELNIELIDSQSPFNDLISLWLAVTVAMIGIVVISGDLAEEKDNKTLEGIYIAPISNILFLSSKIISGTILAIITAIIILIANIFLESSLTIYSLLLTAPVIIAGALIFNIIGSIIGLRSKSQSAARSMATIIYFLIVFPGLLATISPTFELIGRLTPAYYFINGLQLDNIIYNLFFISIFIVILVPVLIYSYNEVYYNE</sequence>
<evidence type="ECO:0000313" key="8">
    <source>
        <dbReference type="Proteomes" id="UP000621436"/>
    </source>
</evidence>